<dbReference type="STRING" id="1920490.GCA_001895925_05092"/>
<evidence type="ECO:0000313" key="1">
    <source>
        <dbReference type="EMBL" id="PSB18430.1"/>
    </source>
</evidence>
<comment type="caution">
    <text evidence="1">The sequence shown here is derived from an EMBL/GenBank/DDBJ whole genome shotgun (WGS) entry which is preliminary data.</text>
</comment>
<reference evidence="1 2" key="1">
    <citation type="submission" date="2018-02" db="EMBL/GenBank/DDBJ databases">
        <authorList>
            <person name="Cohen D.B."/>
            <person name="Kent A.D."/>
        </authorList>
    </citation>
    <scope>NUCLEOTIDE SEQUENCE [LARGE SCALE GENOMIC DNA]</scope>
    <source>
        <strain evidence="1 2">ULC007</strain>
    </source>
</reference>
<accession>A0A2T1DD48</accession>
<reference evidence="1 2" key="2">
    <citation type="submission" date="2018-03" db="EMBL/GenBank/DDBJ databases">
        <title>The ancient ancestry and fast evolution of plastids.</title>
        <authorList>
            <person name="Moore K.R."/>
            <person name="Magnabosco C."/>
            <person name="Momper L."/>
            <person name="Gold D.A."/>
            <person name="Bosak T."/>
            <person name="Fournier G.P."/>
        </authorList>
    </citation>
    <scope>NUCLEOTIDE SEQUENCE [LARGE SCALE GENOMIC DNA]</scope>
    <source>
        <strain evidence="1 2">ULC007</strain>
    </source>
</reference>
<evidence type="ECO:0000313" key="2">
    <source>
        <dbReference type="Proteomes" id="UP000238634"/>
    </source>
</evidence>
<dbReference type="Proteomes" id="UP000238634">
    <property type="component" value="Unassembled WGS sequence"/>
</dbReference>
<gene>
    <name evidence="1" type="ORF">C7B65_15155</name>
</gene>
<protein>
    <submittedName>
        <fullName evidence="1">Uncharacterized protein</fullName>
    </submittedName>
</protein>
<proteinExistence type="predicted"/>
<keyword evidence="2" id="KW-1185">Reference proteome</keyword>
<name>A0A2T1DD48_9CYAN</name>
<dbReference type="AlphaFoldDB" id="A0A2T1DD48"/>
<sequence>MIEEIKIDNSVIPFMPARYHLGQKVTVDRTVGYIIGIQREKYSWSYLVVEGEPPTNDSDEDWQPESALVE</sequence>
<dbReference type="RefSeq" id="WP_073072717.1">
    <property type="nucleotide sequence ID" value="NZ_MPPI01000018.1"/>
</dbReference>
<dbReference type="EMBL" id="PVWG01000017">
    <property type="protein sequence ID" value="PSB18430.1"/>
    <property type="molecule type" value="Genomic_DNA"/>
</dbReference>
<organism evidence="1 2">
    <name type="scientific">Phormidesmis priestleyi ULC007</name>
    <dbReference type="NCBI Taxonomy" id="1920490"/>
    <lineage>
        <taxon>Bacteria</taxon>
        <taxon>Bacillati</taxon>
        <taxon>Cyanobacteriota</taxon>
        <taxon>Cyanophyceae</taxon>
        <taxon>Leptolyngbyales</taxon>
        <taxon>Leptolyngbyaceae</taxon>
        <taxon>Phormidesmis</taxon>
    </lineage>
</organism>